<dbReference type="SUPFAM" id="SSF103473">
    <property type="entry name" value="MFS general substrate transporter"/>
    <property type="match status" value="1"/>
</dbReference>
<feature type="transmembrane region" description="Helical" evidence="2">
    <location>
        <begin position="318"/>
        <end position="338"/>
    </location>
</feature>
<dbReference type="GO" id="GO:0015293">
    <property type="term" value="F:symporter activity"/>
    <property type="evidence" value="ECO:0007669"/>
    <property type="project" value="InterPro"/>
</dbReference>
<organism evidence="3 4">
    <name type="scientific">Candidatus Caccalectryoclostridium excrementigallinarum</name>
    <dbReference type="NCBI Taxonomy" id="2840710"/>
    <lineage>
        <taxon>Bacteria</taxon>
        <taxon>Bacillati</taxon>
        <taxon>Bacillota</taxon>
        <taxon>Clostridia</taxon>
        <taxon>Christensenellales</taxon>
        <taxon>Christensenellaceae</taxon>
        <taxon>Christensenellaceae incertae sedis</taxon>
        <taxon>Candidatus Caccalectryoclostridium</taxon>
    </lineage>
</organism>
<feature type="transmembrane region" description="Helical" evidence="2">
    <location>
        <begin position="344"/>
        <end position="364"/>
    </location>
</feature>
<dbReference type="CDD" id="cd17332">
    <property type="entry name" value="MFS_MelB_like"/>
    <property type="match status" value="1"/>
</dbReference>
<feature type="transmembrane region" description="Helical" evidence="2">
    <location>
        <begin position="136"/>
        <end position="158"/>
    </location>
</feature>
<feature type="region of interest" description="Disordered" evidence="1">
    <location>
        <begin position="525"/>
        <end position="544"/>
    </location>
</feature>
<dbReference type="Proteomes" id="UP000824145">
    <property type="component" value="Unassembled WGS sequence"/>
</dbReference>
<evidence type="ECO:0000256" key="2">
    <source>
        <dbReference type="SAM" id="Phobius"/>
    </source>
</evidence>
<feature type="transmembrane region" description="Helical" evidence="2">
    <location>
        <begin position="287"/>
        <end position="306"/>
    </location>
</feature>
<comment type="caution">
    <text evidence="3">The sequence shown here is derived from an EMBL/GenBank/DDBJ whole genome shotgun (WGS) entry which is preliminary data.</text>
</comment>
<accession>A0A9D1MLQ5</accession>
<feature type="compositionally biased region" description="Basic and acidic residues" evidence="1">
    <location>
        <begin position="534"/>
        <end position="544"/>
    </location>
</feature>
<evidence type="ECO:0000313" key="4">
    <source>
        <dbReference type="Proteomes" id="UP000824145"/>
    </source>
</evidence>
<keyword evidence="2" id="KW-0812">Transmembrane</keyword>
<proteinExistence type="predicted"/>
<feature type="transmembrane region" description="Helical" evidence="2">
    <location>
        <begin position="106"/>
        <end position="124"/>
    </location>
</feature>
<dbReference type="InterPro" id="IPR001927">
    <property type="entry name" value="Na/Gal_symport"/>
</dbReference>
<name>A0A9D1MLQ5_9FIRM</name>
<reference evidence="3" key="1">
    <citation type="submission" date="2020-10" db="EMBL/GenBank/DDBJ databases">
        <authorList>
            <person name="Gilroy R."/>
        </authorList>
    </citation>
    <scope>NUCLEOTIDE SEQUENCE</scope>
    <source>
        <strain evidence="3">9366</strain>
    </source>
</reference>
<dbReference type="Gene3D" id="1.20.1250.20">
    <property type="entry name" value="MFS general substrate transporter like domains"/>
    <property type="match status" value="2"/>
</dbReference>
<dbReference type="GO" id="GO:0006814">
    <property type="term" value="P:sodium ion transport"/>
    <property type="evidence" value="ECO:0007669"/>
    <property type="project" value="InterPro"/>
</dbReference>
<dbReference type="AlphaFoldDB" id="A0A9D1MLQ5"/>
<protein>
    <submittedName>
        <fullName evidence="3">MFS transporter</fullName>
    </submittedName>
</protein>
<feature type="transmembrane region" description="Helical" evidence="2">
    <location>
        <begin position="36"/>
        <end position="59"/>
    </location>
</feature>
<feature type="transmembrane region" description="Helical" evidence="2">
    <location>
        <begin position="402"/>
        <end position="419"/>
    </location>
</feature>
<gene>
    <name evidence="3" type="ORF">IAB07_03485</name>
</gene>
<keyword evidence="2" id="KW-1133">Transmembrane helix</keyword>
<dbReference type="PANTHER" id="PTHR11328">
    <property type="entry name" value="MAJOR FACILITATOR SUPERFAMILY DOMAIN-CONTAINING PROTEIN"/>
    <property type="match status" value="1"/>
</dbReference>
<feature type="transmembrane region" description="Helical" evidence="2">
    <location>
        <begin position="439"/>
        <end position="460"/>
    </location>
</feature>
<dbReference type="NCBIfam" id="TIGR00792">
    <property type="entry name" value="gph"/>
    <property type="match status" value="1"/>
</dbReference>
<dbReference type="InterPro" id="IPR039672">
    <property type="entry name" value="MFS_2"/>
</dbReference>
<keyword evidence="2" id="KW-0472">Membrane</keyword>
<dbReference type="InterPro" id="IPR036259">
    <property type="entry name" value="MFS_trans_sf"/>
</dbReference>
<dbReference type="EMBL" id="DVNJ01000018">
    <property type="protein sequence ID" value="HIU62815.1"/>
    <property type="molecule type" value="Genomic_DNA"/>
</dbReference>
<feature type="transmembrane region" description="Helical" evidence="2">
    <location>
        <begin position="204"/>
        <end position="223"/>
    </location>
</feature>
<dbReference type="GO" id="GO:0005886">
    <property type="term" value="C:plasma membrane"/>
    <property type="evidence" value="ECO:0007669"/>
    <property type="project" value="TreeGrafter"/>
</dbReference>
<dbReference type="PANTHER" id="PTHR11328:SF24">
    <property type="entry name" value="MAJOR FACILITATOR SUPERFAMILY (MFS) PROFILE DOMAIN-CONTAINING PROTEIN"/>
    <property type="match status" value="1"/>
</dbReference>
<sequence length="544" mass="60121">MENAVEQPQEILPQQDDESVIDEAQLNKKYLKIRDYVFFSLAQFASSAITGLVQGYLLFYYTVCVGIDPTAVGTMFLVSKIFDAVIDPSIGIIIDKTRSRWGKMRPYMIFASIPWGVITIAVFMPVTGFSSAGKIAYMWITYILYCTVSSLVGVPMGGIPAVASPNTQERTRLISISRILGSIGEQSALVLISFGLLFSNNYTVVYLLVAIVIGVLGTLFMVLGSLSIKERLAPTVEKLSWLEGFKYLFKNRQFLLLILSNLLTFFRNLVSASIIYVVTYIFNDGSLQIAFSLPGAVASMIGMLIAPKLKQKMDAKQLFIFATIWHSVALALVYIIYIAGGDQWITIAAVMFIAMLPVGILNVVPHLMATDTLDYWEEKTGNRNEGITFAIMSLRSNMSSAFKDYFLSWLLVFFLFAQPEGFLNDHHPVQSQFTQSGLFLMYTLIPAVLNLISIVPMLFYKLSGKKMAEIQSRLAERRLAEGEILDDDGNVVTAESLAVEKGESAEVTADESPLTQTVADAMIAENTPVETMSGEEKGGQSDEA</sequence>
<feature type="transmembrane region" description="Helical" evidence="2">
    <location>
        <begin position="179"/>
        <end position="198"/>
    </location>
</feature>
<evidence type="ECO:0000313" key="3">
    <source>
        <dbReference type="EMBL" id="HIU62815.1"/>
    </source>
</evidence>
<dbReference type="GO" id="GO:0008643">
    <property type="term" value="P:carbohydrate transport"/>
    <property type="evidence" value="ECO:0007669"/>
    <property type="project" value="InterPro"/>
</dbReference>
<feature type="transmembrane region" description="Helical" evidence="2">
    <location>
        <begin position="71"/>
        <end position="94"/>
    </location>
</feature>
<feature type="transmembrane region" description="Helical" evidence="2">
    <location>
        <begin position="254"/>
        <end position="281"/>
    </location>
</feature>
<evidence type="ECO:0000256" key="1">
    <source>
        <dbReference type="SAM" id="MobiDB-lite"/>
    </source>
</evidence>
<reference evidence="3" key="2">
    <citation type="journal article" date="2021" name="PeerJ">
        <title>Extensive microbial diversity within the chicken gut microbiome revealed by metagenomics and culture.</title>
        <authorList>
            <person name="Gilroy R."/>
            <person name="Ravi A."/>
            <person name="Getino M."/>
            <person name="Pursley I."/>
            <person name="Horton D.L."/>
            <person name="Alikhan N.F."/>
            <person name="Baker D."/>
            <person name="Gharbi K."/>
            <person name="Hall N."/>
            <person name="Watson M."/>
            <person name="Adriaenssens E.M."/>
            <person name="Foster-Nyarko E."/>
            <person name="Jarju S."/>
            <person name="Secka A."/>
            <person name="Antonio M."/>
            <person name="Oren A."/>
            <person name="Chaudhuri R.R."/>
            <person name="La Ragione R."/>
            <person name="Hildebrand F."/>
            <person name="Pallen M.J."/>
        </authorList>
    </citation>
    <scope>NUCLEOTIDE SEQUENCE</scope>
    <source>
        <strain evidence="3">9366</strain>
    </source>
</reference>
<dbReference type="Pfam" id="PF13347">
    <property type="entry name" value="MFS_2"/>
    <property type="match status" value="1"/>
</dbReference>